<dbReference type="PANTHER" id="PTHR43581:SF2">
    <property type="entry name" value="EXCINUCLEASE ATPASE SUBUNIT"/>
    <property type="match status" value="1"/>
</dbReference>
<comment type="caution">
    <text evidence="2">The sequence shown here is derived from an EMBL/GenBank/DDBJ whole genome shotgun (WGS) entry which is preliminary data.</text>
</comment>
<gene>
    <name evidence="2" type="ORF">XsacCFBP4641_15050</name>
</gene>
<evidence type="ECO:0000313" key="2">
    <source>
        <dbReference type="EMBL" id="PPU81211.1"/>
    </source>
</evidence>
<protein>
    <submittedName>
        <fullName evidence="2">Sulfate transporter</fullName>
    </submittedName>
</protein>
<dbReference type="GO" id="GO:0016887">
    <property type="term" value="F:ATP hydrolysis activity"/>
    <property type="evidence" value="ECO:0007669"/>
    <property type="project" value="InterPro"/>
</dbReference>
<dbReference type="OrthoDB" id="7024727at2"/>
<dbReference type="Gene3D" id="3.40.50.300">
    <property type="entry name" value="P-loop containing nucleotide triphosphate hydrolases"/>
    <property type="match status" value="2"/>
</dbReference>
<name>A0A2P5Z1C4_9XANT</name>
<dbReference type="Proteomes" id="UP000247346">
    <property type="component" value="Unassembled WGS sequence"/>
</dbReference>
<proteinExistence type="predicted"/>
<dbReference type="PANTHER" id="PTHR43581">
    <property type="entry name" value="ATP/GTP PHOSPHATASE"/>
    <property type="match status" value="1"/>
</dbReference>
<reference evidence="2 3" key="1">
    <citation type="submission" date="2016-08" db="EMBL/GenBank/DDBJ databases">
        <authorList>
            <person name="Seilhamer J.J."/>
        </authorList>
    </citation>
    <scope>NUCLEOTIDE SEQUENCE [LARGE SCALE GENOMIC DNA]</scope>
    <source>
        <strain evidence="2 3">CFBP4641</strain>
    </source>
</reference>
<dbReference type="AlphaFoldDB" id="A0A2P5Z1C4"/>
<dbReference type="EMBL" id="MDEK01000014">
    <property type="protein sequence ID" value="PPU81211.1"/>
    <property type="molecule type" value="Genomic_DNA"/>
</dbReference>
<organism evidence="2 3">
    <name type="scientific">Xanthomonas sacchari</name>
    <dbReference type="NCBI Taxonomy" id="56458"/>
    <lineage>
        <taxon>Bacteria</taxon>
        <taxon>Pseudomonadati</taxon>
        <taxon>Pseudomonadota</taxon>
        <taxon>Gammaproteobacteria</taxon>
        <taxon>Lysobacterales</taxon>
        <taxon>Lysobacteraceae</taxon>
        <taxon>Xanthomonas</taxon>
    </lineage>
</organism>
<dbReference type="Pfam" id="PF13304">
    <property type="entry name" value="AAA_21"/>
    <property type="match status" value="1"/>
</dbReference>
<dbReference type="SMART" id="SM00382">
    <property type="entry name" value="AAA"/>
    <property type="match status" value="1"/>
</dbReference>
<evidence type="ECO:0000259" key="1">
    <source>
        <dbReference type="SMART" id="SM00382"/>
    </source>
</evidence>
<dbReference type="RefSeq" id="WP_029561774.1">
    <property type="nucleotide sequence ID" value="NZ_CP132343.1"/>
</dbReference>
<sequence>MSRLQVTLESIQHVAYLHLDVELSKNGLMCMVGRNGAGKTTLVRALRNLSNSDTFIRTATPYAFSEKSRIVYDLDGEQVTFAYDSRVRSLDCRGKISKELRELVAAELPMPYGARFNYFKSASEADQDIRTAIALATYRVPDELIAFLNAVYETNRYSAMVEVRVRGKNYYALVREDGTYIREDYLSSGEHFLINLYRTIKGTSKLLVIDEIDLSLDAAAQANLPGWLRGFCAEYGCKILFTTHSLALMQQLELDELFYMEEEAGSVSIKPTSFSYAILRLFNFVGYDRYIATEDKKLIALVHHLVKKYCPATLLSYKVIYIGGASQVAALIESNELDQFLAAPEKVIAILDGDQHKEKYAQNASIHMIPLKSVEKALWAARQEDPDFPFVTPRDNFTSDKDFENYLKDKKIATQEQIFDYLIKRHEVGFQPIAQALNNLLPPPHG</sequence>
<dbReference type="InterPro" id="IPR051396">
    <property type="entry name" value="Bact_Antivir_Def_Nuclease"/>
</dbReference>
<dbReference type="InterPro" id="IPR003959">
    <property type="entry name" value="ATPase_AAA_core"/>
</dbReference>
<dbReference type="SUPFAM" id="SSF52540">
    <property type="entry name" value="P-loop containing nucleoside triphosphate hydrolases"/>
    <property type="match status" value="1"/>
</dbReference>
<dbReference type="GO" id="GO:0005524">
    <property type="term" value="F:ATP binding"/>
    <property type="evidence" value="ECO:0007669"/>
    <property type="project" value="InterPro"/>
</dbReference>
<dbReference type="InterPro" id="IPR027417">
    <property type="entry name" value="P-loop_NTPase"/>
</dbReference>
<feature type="domain" description="AAA+ ATPase" evidence="1">
    <location>
        <begin position="25"/>
        <end position="264"/>
    </location>
</feature>
<dbReference type="InterPro" id="IPR003593">
    <property type="entry name" value="AAA+_ATPase"/>
</dbReference>
<dbReference type="GeneID" id="93878849"/>
<accession>A0A2P5Z1C4</accession>
<evidence type="ECO:0000313" key="3">
    <source>
        <dbReference type="Proteomes" id="UP000247346"/>
    </source>
</evidence>